<proteinExistence type="predicted"/>
<accession>A0A7W6CGP8</accession>
<evidence type="ECO:0000256" key="1">
    <source>
        <dbReference type="SAM" id="Phobius"/>
    </source>
</evidence>
<evidence type="ECO:0000313" key="3">
    <source>
        <dbReference type="Proteomes" id="UP000548867"/>
    </source>
</evidence>
<dbReference type="EMBL" id="JACIDX010000001">
    <property type="protein sequence ID" value="MBB3953435.1"/>
    <property type="molecule type" value="Genomic_DNA"/>
</dbReference>
<name>A0A7W6CGP8_9SPHN</name>
<feature type="transmembrane region" description="Helical" evidence="1">
    <location>
        <begin position="76"/>
        <end position="95"/>
    </location>
</feature>
<gene>
    <name evidence="2" type="ORF">GGR38_000347</name>
</gene>
<evidence type="ECO:0000313" key="2">
    <source>
        <dbReference type="EMBL" id="MBB3953435.1"/>
    </source>
</evidence>
<keyword evidence="1" id="KW-1133">Transmembrane helix</keyword>
<keyword evidence="3" id="KW-1185">Reference proteome</keyword>
<protein>
    <submittedName>
        <fullName evidence="2">Uncharacterized protein</fullName>
    </submittedName>
</protein>
<keyword evidence="1" id="KW-0472">Membrane</keyword>
<keyword evidence="1" id="KW-0812">Transmembrane</keyword>
<sequence length="96" mass="10840">MRRSLVLGDESAHHPFLQTLPPHVRVDRPLASPRHEAPVPAPKAVAAGWLKRQAHAAPHMAMSRLRHWRRGLTMQNLREFLLAYCACFVAVMAFIA</sequence>
<organism evidence="2 3">
    <name type="scientific">Novosphingobium sediminicola</name>
    <dbReference type="NCBI Taxonomy" id="563162"/>
    <lineage>
        <taxon>Bacteria</taxon>
        <taxon>Pseudomonadati</taxon>
        <taxon>Pseudomonadota</taxon>
        <taxon>Alphaproteobacteria</taxon>
        <taxon>Sphingomonadales</taxon>
        <taxon>Sphingomonadaceae</taxon>
        <taxon>Novosphingobium</taxon>
    </lineage>
</organism>
<dbReference type="RefSeq" id="WP_183622049.1">
    <property type="nucleotide sequence ID" value="NZ_JACIDX010000001.1"/>
</dbReference>
<dbReference type="AlphaFoldDB" id="A0A7W6CGP8"/>
<dbReference type="Proteomes" id="UP000548867">
    <property type="component" value="Unassembled WGS sequence"/>
</dbReference>
<reference evidence="2 3" key="1">
    <citation type="submission" date="2020-08" db="EMBL/GenBank/DDBJ databases">
        <title>Genomic Encyclopedia of Type Strains, Phase IV (KMG-IV): sequencing the most valuable type-strain genomes for metagenomic binning, comparative biology and taxonomic classification.</title>
        <authorList>
            <person name="Goeker M."/>
        </authorList>
    </citation>
    <scope>NUCLEOTIDE SEQUENCE [LARGE SCALE GENOMIC DNA]</scope>
    <source>
        <strain evidence="2 3">DSM 27057</strain>
    </source>
</reference>
<comment type="caution">
    <text evidence="2">The sequence shown here is derived from an EMBL/GenBank/DDBJ whole genome shotgun (WGS) entry which is preliminary data.</text>
</comment>